<sequence>MTTASRSDSMRGGGRETGGHTTGVAPQAGVHSRWPGLIAAYRDRLAGAADWEPVTLFEGGTPLVPAPYLSELTGCEVYLKVEGANPTGSFKDRGMTMAMTDAKYRGQKAVLCASTGNTSASAAAYATRAGMSCAVLIPQGKIAMGKLAQAVMLGAQIIQVEGNFDDCLELARKVTADFPAVGLVNSVNPARIEGQKTASFEICDVLGKAPDVHALPVGNAGNITAYWRGYREYYADGITNGLPRMLGVQAAGAAPLVNGAPVKDPETIATAIRIGAPASWNGAVEAKEQSGGAFRAATDEEILAAYRLVAAKEGVFVEPASAASVAGVLAAREEGWLDAGLTVVCTVTGNGLKDPDTALLGMPQVQPIAVDPVAVAARLELA</sequence>
<feature type="cross-link" description="Isoglutamyl lysine isopeptide (Lys-Gln) (interchain with Q-Cter in protein Pup)" evidence="16">
    <location>
        <position position="173"/>
    </location>
</feature>
<evidence type="ECO:0000256" key="17">
    <source>
        <dbReference type="SAM" id="MobiDB-lite"/>
    </source>
</evidence>
<evidence type="ECO:0000256" key="1">
    <source>
        <dbReference type="ARBA" id="ARBA00001933"/>
    </source>
</evidence>
<evidence type="ECO:0000259" key="18">
    <source>
        <dbReference type="Pfam" id="PF00291"/>
    </source>
</evidence>
<keyword evidence="10 13" id="KW-0456">Lyase</keyword>
<proteinExistence type="inferred from homology"/>
<comment type="similarity">
    <text evidence="4 13">Belongs to the threonine synthase family.</text>
</comment>
<dbReference type="SUPFAM" id="SSF53686">
    <property type="entry name" value="Tryptophan synthase beta subunit-like PLP-dependent enzymes"/>
    <property type="match status" value="1"/>
</dbReference>
<protein>
    <recommendedName>
        <fullName evidence="6 12">Threonine synthase</fullName>
        <ecNumber evidence="5 12">4.2.3.1</ecNumber>
    </recommendedName>
</protein>
<evidence type="ECO:0000256" key="16">
    <source>
        <dbReference type="PIRSR" id="PIRSR038945-3"/>
    </source>
</evidence>
<dbReference type="Gene3D" id="3.40.50.1100">
    <property type="match status" value="2"/>
</dbReference>
<dbReference type="STRING" id="1379680.GCA_001612615_04177"/>
<comment type="catalytic activity">
    <reaction evidence="11 13">
        <text>O-phospho-L-homoserine + H2O = L-threonine + phosphate</text>
        <dbReference type="Rhea" id="RHEA:10840"/>
        <dbReference type="ChEBI" id="CHEBI:15377"/>
        <dbReference type="ChEBI" id="CHEBI:43474"/>
        <dbReference type="ChEBI" id="CHEBI:57590"/>
        <dbReference type="ChEBI" id="CHEBI:57926"/>
        <dbReference type="EC" id="4.2.3.1"/>
    </reaction>
</comment>
<comment type="function">
    <text evidence="2 13">Catalyzes the gamma-elimination of phosphate from L-phosphohomoserine and the beta-addition of water to produce L-threonine.</text>
</comment>
<evidence type="ECO:0000313" key="20">
    <source>
        <dbReference type="Proteomes" id="UP000219565"/>
    </source>
</evidence>
<dbReference type="NCBIfam" id="TIGR00260">
    <property type="entry name" value="thrC"/>
    <property type="match status" value="1"/>
</dbReference>
<dbReference type="GO" id="GO:0030170">
    <property type="term" value="F:pyridoxal phosphate binding"/>
    <property type="evidence" value="ECO:0007669"/>
    <property type="project" value="InterPro"/>
</dbReference>
<dbReference type="EC" id="4.2.3.1" evidence="5 12"/>
<dbReference type="GO" id="GO:0009088">
    <property type="term" value="P:threonine biosynthetic process"/>
    <property type="evidence" value="ECO:0007669"/>
    <property type="project" value="UniProtKB-UniRule"/>
</dbReference>
<feature type="binding site" evidence="14">
    <location>
        <position position="348"/>
    </location>
    <ligand>
        <name>pyridoxal 5'-phosphate</name>
        <dbReference type="ChEBI" id="CHEBI:597326"/>
    </ligand>
</feature>
<evidence type="ECO:0000256" key="13">
    <source>
        <dbReference type="PIRNR" id="PIRNR038945"/>
    </source>
</evidence>
<dbReference type="PANTHER" id="PTHR10314">
    <property type="entry name" value="CYSTATHIONINE BETA-SYNTHASE"/>
    <property type="match status" value="1"/>
</dbReference>
<evidence type="ECO:0000256" key="2">
    <source>
        <dbReference type="ARBA" id="ARBA00003648"/>
    </source>
</evidence>
<evidence type="ECO:0000256" key="3">
    <source>
        <dbReference type="ARBA" id="ARBA00004979"/>
    </source>
</evidence>
<feature type="binding site" evidence="14">
    <location>
        <position position="117"/>
    </location>
    <ligand>
        <name>pyridoxal 5'-phosphate</name>
        <dbReference type="ChEBI" id="CHEBI:597326"/>
    </ligand>
</feature>
<dbReference type="EMBL" id="OBEG01000005">
    <property type="protein sequence ID" value="SNY88236.1"/>
    <property type="molecule type" value="Genomic_DNA"/>
</dbReference>
<dbReference type="CDD" id="cd01563">
    <property type="entry name" value="Thr-synth_1"/>
    <property type="match status" value="1"/>
</dbReference>
<dbReference type="FunFam" id="3.40.50.1100:FF:000013">
    <property type="entry name" value="Threonine synthase"/>
    <property type="match status" value="1"/>
</dbReference>
<evidence type="ECO:0000256" key="11">
    <source>
        <dbReference type="ARBA" id="ARBA00049144"/>
    </source>
</evidence>
<evidence type="ECO:0000256" key="4">
    <source>
        <dbReference type="ARBA" id="ARBA00005517"/>
    </source>
</evidence>
<reference evidence="19 20" key="1">
    <citation type="submission" date="2017-09" db="EMBL/GenBank/DDBJ databases">
        <authorList>
            <person name="Ehlers B."/>
            <person name="Leendertz F.H."/>
        </authorList>
    </citation>
    <scope>NUCLEOTIDE SEQUENCE [LARGE SCALE GENOMIC DNA]</scope>
    <source>
        <strain evidence="19 20">DSM 45537</strain>
    </source>
</reference>
<comment type="pathway">
    <text evidence="3 13">Amino-acid biosynthesis; L-threonine biosynthesis; L-threonine from L-aspartate: step 5/5.</text>
</comment>
<accession>A0A285LX63</accession>
<evidence type="ECO:0000256" key="9">
    <source>
        <dbReference type="ARBA" id="ARBA00022898"/>
    </source>
</evidence>
<keyword evidence="7 13" id="KW-0028">Amino-acid biosynthesis</keyword>
<dbReference type="InterPro" id="IPR001926">
    <property type="entry name" value="TrpB-like_PALP"/>
</dbReference>
<feature type="modified residue" description="N6-(pyridoxal phosphate)lysine" evidence="15">
    <location>
        <position position="91"/>
    </location>
</feature>
<feature type="region of interest" description="Disordered" evidence="17">
    <location>
        <begin position="1"/>
        <end position="28"/>
    </location>
</feature>
<feature type="binding site" evidence="14">
    <location>
        <begin position="218"/>
        <end position="222"/>
    </location>
    <ligand>
        <name>pyridoxal 5'-phosphate</name>
        <dbReference type="ChEBI" id="CHEBI:597326"/>
    </ligand>
</feature>
<evidence type="ECO:0000256" key="14">
    <source>
        <dbReference type="PIRSR" id="PIRSR038945-1"/>
    </source>
</evidence>
<keyword evidence="20" id="KW-1185">Reference proteome</keyword>
<dbReference type="Pfam" id="PF00291">
    <property type="entry name" value="PALP"/>
    <property type="match status" value="1"/>
</dbReference>
<evidence type="ECO:0000256" key="15">
    <source>
        <dbReference type="PIRSR" id="PIRSR038945-2"/>
    </source>
</evidence>
<evidence type="ECO:0000256" key="5">
    <source>
        <dbReference type="ARBA" id="ARBA00013028"/>
    </source>
</evidence>
<evidence type="ECO:0000256" key="7">
    <source>
        <dbReference type="ARBA" id="ARBA00022605"/>
    </source>
</evidence>
<evidence type="ECO:0000256" key="12">
    <source>
        <dbReference type="NCBIfam" id="TIGR00260"/>
    </source>
</evidence>
<keyword evidence="9 13" id="KW-0663">Pyridoxal phosphate</keyword>
<evidence type="ECO:0000256" key="10">
    <source>
        <dbReference type="ARBA" id="ARBA00023239"/>
    </source>
</evidence>
<dbReference type="InterPro" id="IPR000634">
    <property type="entry name" value="Ser/Thr_deHydtase_PyrdxlP-BS"/>
</dbReference>
<dbReference type="InterPro" id="IPR004450">
    <property type="entry name" value="Thr_synthase-like"/>
</dbReference>
<dbReference type="InterPro" id="IPR026260">
    <property type="entry name" value="Thr_Synthase_bac/arc"/>
</dbReference>
<dbReference type="PIRSF" id="PIRSF038945">
    <property type="entry name" value="Thr_synthase"/>
    <property type="match status" value="1"/>
</dbReference>
<evidence type="ECO:0000256" key="8">
    <source>
        <dbReference type="ARBA" id="ARBA00022697"/>
    </source>
</evidence>
<keyword evidence="8 13" id="KW-0791">Threonine biosynthesis</keyword>
<dbReference type="InterPro" id="IPR036052">
    <property type="entry name" value="TrpB-like_PALP_sf"/>
</dbReference>
<dbReference type="FunFam" id="3.40.50.1100:FF:000014">
    <property type="entry name" value="Threonine synthase"/>
    <property type="match status" value="1"/>
</dbReference>
<gene>
    <name evidence="19" type="ORF">SAMN04244553_5202</name>
</gene>
<comment type="cofactor">
    <cofactor evidence="1 13 14">
        <name>pyridoxal 5'-phosphate</name>
        <dbReference type="ChEBI" id="CHEBI:597326"/>
    </cofactor>
</comment>
<dbReference type="InterPro" id="IPR050214">
    <property type="entry name" value="Cys_Synth/Cystath_Beta-Synth"/>
</dbReference>
<organism evidence="19 20">
    <name type="scientific">Nocardia amikacinitolerans</name>
    <dbReference type="NCBI Taxonomy" id="756689"/>
    <lineage>
        <taxon>Bacteria</taxon>
        <taxon>Bacillati</taxon>
        <taxon>Actinomycetota</taxon>
        <taxon>Actinomycetes</taxon>
        <taxon>Mycobacteriales</taxon>
        <taxon>Nocardiaceae</taxon>
        <taxon>Nocardia</taxon>
    </lineage>
</organism>
<dbReference type="UniPathway" id="UPA00050">
    <property type="reaction ID" value="UER00065"/>
</dbReference>
<evidence type="ECO:0000256" key="6">
    <source>
        <dbReference type="ARBA" id="ARBA00018679"/>
    </source>
</evidence>
<dbReference type="Proteomes" id="UP000219565">
    <property type="component" value="Unassembled WGS sequence"/>
</dbReference>
<name>A0A285LX63_9NOCA</name>
<feature type="domain" description="Tryptophan synthase beta chain-like PALP" evidence="18">
    <location>
        <begin position="54"/>
        <end position="349"/>
    </location>
</feature>
<dbReference type="AlphaFoldDB" id="A0A285LX63"/>
<dbReference type="GO" id="GO:0004795">
    <property type="term" value="F:threonine synthase activity"/>
    <property type="evidence" value="ECO:0007669"/>
    <property type="project" value="UniProtKB-UniRule"/>
</dbReference>
<dbReference type="PROSITE" id="PS00165">
    <property type="entry name" value="DEHYDRATASE_SER_THR"/>
    <property type="match status" value="1"/>
</dbReference>
<evidence type="ECO:0000313" key="19">
    <source>
        <dbReference type="EMBL" id="SNY88236.1"/>
    </source>
</evidence>